<evidence type="ECO:0000259" key="16">
    <source>
        <dbReference type="Pfam" id="PF02737"/>
    </source>
</evidence>
<evidence type="ECO:0000259" key="15">
    <source>
        <dbReference type="Pfam" id="PF00725"/>
    </source>
</evidence>
<dbReference type="Proteomes" id="UP001161094">
    <property type="component" value="Unassembled WGS sequence"/>
</dbReference>
<evidence type="ECO:0000313" key="17">
    <source>
        <dbReference type="EMBL" id="MDH0734925.1"/>
    </source>
</evidence>
<keyword evidence="9" id="KW-0576">Peroxisome</keyword>
<evidence type="ECO:0000256" key="4">
    <source>
        <dbReference type="ARBA" id="ARBA00022832"/>
    </source>
</evidence>
<accession>A0AA42LN17</accession>
<comment type="pathway">
    <text evidence="2">Lipid metabolism; fatty acid beta-oxidation.</text>
</comment>
<dbReference type="Gene3D" id="1.10.1040.50">
    <property type="match status" value="1"/>
</dbReference>
<evidence type="ECO:0000256" key="14">
    <source>
        <dbReference type="RuleBase" id="RU003707"/>
    </source>
</evidence>
<dbReference type="InterPro" id="IPR018376">
    <property type="entry name" value="Enoyl-CoA_hyd/isom_CS"/>
</dbReference>
<comment type="similarity">
    <text evidence="3">In the N-terminal section; belongs to the enoyl-CoA hydratase/isomerase family.</text>
</comment>
<dbReference type="GO" id="GO:0070403">
    <property type="term" value="F:NAD+ binding"/>
    <property type="evidence" value="ECO:0007669"/>
    <property type="project" value="InterPro"/>
</dbReference>
<dbReference type="PANTHER" id="PTHR23309">
    <property type="entry name" value="3-HYDROXYACYL-COA DEHYROGENASE"/>
    <property type="match status" value="1"/>
</dbReference>
<comment type="similarity">
    <text evidence="14">Belongs to the enoyl-CoA hydratase/isomerase family.</text>
</comment>
<dbReference type="InterPro" id="IPR001753">
    <property type="entry name" value="Enoyl-CoA_hydra/iso"/>
</dbReference>
<comment type="catalytic activity">
    <reaction evidence="13">
        <text>a (3S)-3-hydroxyacyl-CoA + NAD(+) = a 3-oxoacyl-CoA + NADH + H(+)</text>
        <dbReference type="Rhea" id="RHEA:22432"/>
        <dbReference type="ChEBI" id="CHEBI:15378"/>
        <dbReference type="ChEBI" id="CHEBI:57318"/>
        <dbReference type="ChEBI" id="CHEBI:57540"/>
        <dbReference type="ChEBI" id="CHEBI:57945"/>
        <dbReference type="ChEBI" id="CHEBI:90726"/>
        <dbReference type="EC" id="1.1.1.35"/>
    </reaction>
</comment>
<name>A0AA42LN17_9BURK</name>
<dbReference type="Gene3D" id="3.40.50.720">
    <property type="entry name" value="NAD(P)-binding Rossmann-like Domain"/>
    <property type="match status" value="1"/>
</dbReference>
<keyword evidence="8" id="KW-0443">Lipid metabolism</keyword>
<dbReference type="GO" id="GO:0016042">
    <property type="term" value="P:lipid catabolic process"/>
    <property type="evidence" value="ECO:0007669"/>
    <property type="project" value="UniProtKB-KW"/>
</dbReference>
<feature type="domain" description="3-hydroxyacyl-CoA dehydrogenase C-terminal" evidence="15">
    <location>
        <begin position="476"/>
        <end position="569"/>
    </location>
</feature>
<evidence type="ECO:0000256" key="1">
    <source>
        <dbReference type="ARBA" id="ARBA00004275"/>
    </source>
</evidence>
<dbReference type="RefSeq" id="WP_279993927.1">
    <property type="nucleotide sequence ID" value="NZ_JAOCDZ010000002.1"/>
</dbReference>
<dbReference type="InterPro" id="IPR029045">
    <property type="entry name" value="ClpP/crotonase-like_dom_sf"/>
</dbReference>
<dbReference type="SUPFAM" id="SSF52096">
    <property type="entry name" value="ClpP/crotonase"/>
    <property type="match status" value="1"/>
</dbReference>
<dbReference type="Gene3D" id="3.90.226.10">
    <property type="entry name" value="2-enoyl-CoA Hydratase, Chain A, domain 1"/>
    <property type="match status" value="1"/>
</dbReference>
<dbReference type="AlphaFoldDB" id="A0AA42LN17"/>
<organism evidence="17 18">
    <name type="scientific">Achromobacter spanius</name>
    <dbReference type="NCBI Taxonomy" id="217203"/>
    <lineage>
        <taxon>Bacteria</taxon>
        <taxon>Pseudomonadati</taxon>
        <taxon>Pseudomonadota</taxon>
        <taxon>Betaproteobacteria</taxon>
        <taxon>Burkholderiales</taxon>
        <taxon>Alcaligenaceae</taxon>
        <taxon>Achromobacter</taxon>
    </lineage>
</organism>
<dbReference type="InterPro" id="IPR008927">
    <property type="entry name" value="6-PGluconate_DH-like_C_sf"/>
</dbReference>
<dbReference type="GO" id="GO:0016853">
    <property type="term" value="F:isomerase activity"/>
    <property type="evidence" value="ECO:0007669"/>
    <property type="project" value="UniProtKB-KW"/>
</dbReference>
<comment type="subcellular location">
    <subcellularLocation>
        <location evidence="1">Peroxisome</location>
    </subcellularLocation>
</comment>
<gene>
    <name evidence="17" type="ORF">N5D93_03835</name>
</gene>
<dbReference type="FunFam" id="1.10.1040.50:FF:000006">
    <property type="entry name" value="Peroxisomal bifunctional enzyme"/>
    <property type="match status" value="1"/>
</dbReference>
<feature type="domain" description="3-hydroxyacyl-CoA dehydrogenase C-terminal" evidence="15">
    <location>
        <begin position="605"/>
        <end position="690"/>
    </location>
</feature>
<dbReference type="PANTHER" id="PTHR23309:SF51">
    <property type="entry name" value="3-HYDROXYACYL-COA DEHYDROGENASE-RELATED"/>
    <property type="match status" value="1"/>
</dbReference>
<evidence type="ECO:0000256" key="5">
    <source>
        <dbReference type="ARBA" id="ARBA00022963"/>
    </source>
</evidence>
<keyword evidence="10" id="KW-0413">Isomerase</keyword>
<sequence length="695" mass="74679">MLIHTERTDSGQVAMLSLRNPPVNSLSAALRAELHAAIQAALADEGVRALVLAGDGGFFCCGAEIREFNTPMSTREPTLRSVIALIEGAAKPVVAAIHGAALGGGLELALGCHYRVALEGASLGLPEVKLGVLPGAGGTQRLPRIVGVERALTMIAQGVAIDTSTALDWGLLDEVFADDLPQRAAAYALAHAEAPLAGRNVGARKVAAPSDPGVYDRARAEVARRYRGCVAPLACVDCVEAAANTALQDGLAVERERFLELVNGSQSKAQRHLFFAERAAVKLPEGWRAEAPITTVGVVGAGTMGGGIAMSLANAGLAVMLVERDAQALERGWAAIRKNYAATASKGKLTAAQVEERLARIRTSLNMSDLRDADLVIEAAFEDMDVKRQIFTALDAVCKPRAILASNTSRLDIDQIAGFTRRPAQVLGMHFFSPANVMRLLEVVQGRDTDGNVIAAVFRLARQMGKLPVLVGVCDGFVGNRMVSPYTREAHFLLEEGASPAQVDGALQRFGLAMGPLRMADMAGLDISWAFRKRMAPTRPAHLRYSRVADTLCEQGRFGQKTGSGFYRYEAGSREPLEDPRVLALIEQCSRQDGIARRDITDEEIVQRTMYALVNEGARILEEGIARRASDIDVIYVNGYGFPAFRGGPLFYADEQGLSAVLATIRRFHEAHGELWQPAPLLERLVAQGKRFADL</sequence>
<evidence type="ECO:0000256" key="12">
    <source>
        <dbReference type="ARBA" id="ARBA00023268"/>
    </source>
</evidence>
<keyword evidence="11" id="KW-0456">Lyase</keyword>
<evidence type="ECO:0000256" key="7">
    <source>
        <dbReference type="ARBA" id="ARBA00023027"/>
    </source>
</evidence>
<evidence type="ECO:0000256" key="10">
    <source>
        <dbReference type="ARBA" id="ARBA00023235"/>
    </source>
</evidence>
<keyword evidence="6" id="KW-0560">Oxidoreductase</keyword>
<dbReference type="Pfam" id="PF00725">
    <property type="entry name" value="3HCDH"/>
    <property type="match status" value="2"/>
</dbReference>
<dbReference type="InterPro" id="IPR036291">
    <property type="entry name" value="NAD(P)-bd_dom_sf"/>
</dbReference>
<evidence type="ECO:0000256" key="9">
    <source>
        <dbReference type="ARBA" id="ARBA00023140"/>
    </source>
</evidence>
<feature type="domain" description="3-hydroxyacyl-CoA dehydrogenase NAD binding" evidence="16">
    <location>
        <begin position="295"/>
        <end position="472"/>
    </location>
</feature>
<dbReference type="Pfam" id="PF00378">
    <property type="entry name" value="ECH_1"/>
    <property type="match status" value="1"/>
</dbReference>
<dbReference type="Pfam" id="PF02737">
    <property type="entry name" value="3HCDH_N"/>
    <property type="match status" value="1"/>
</dbReference>
<dbReference type="FunFam" id="3.40.50.720:FF:000009">
    <property type="entry name" value="Fatty oxidation complex, alpha subunit"/>
    <property type="match status" value="1"/>
</dbReference>
<dbReference type="PROSITE" id="PS00166">
    <property type="entry name" value="ENOYL_COA_HYDRATASE"/>
    <property type="match status" value="1"/>
</dbReference>
<dbReference type="SUPFAM" id="SSF48179">
    <property type="entry name" value="6-phosphogluconate dehydrogenase C-terminal domain-like"/>
    <property type="match status" value="2"/>
</dbReference>
<protein>
    <submittedName>
        <fullName evidence="17">3-hydroxyacyl-CoA dehydrogenase NAD-binding domain-containing protein</fullName>
    </submittedName>
</protein>
<keyword evidence="12" id="KW-0511">Multifunctional enzyme</keyword>
<evidence type="ECO:0000256" key="13">
    <source>
        <dbReference type="ARBA" id="ARBA00049556"/>
    </source>
</evidence>
<keyword evidence="5" id="KW-0442">Lipid degradation</keyword>
<dbReference type="SUPFAM" id="SSF51735">
    <property type="entry name" value="NAD(P)-binding Rossmann-fold domains"/>
    <property type="match status" value="1"/>
</dbReference>
<dbReference type="CDD" id="cd06558">
    <property type="entry name" value="crotonase-like"/>
    <property type="match status" value="1"/>
</dbReference>
<evidence type="ECO:0000256" key="2">
    <source>
        <dbReference type="ARBA" id="ARBA00005005"/>
    </source>
</evidence>
<dbReference type="GO" id="GO:0006631">
    <property type="term" value="P:fatty acid metabolic process"/>
    <property type="evidence" value="ECO:0007669"/>
    <property type="project" value="UniProtKB-KW"/>
</dbReference>
<dbReference type="InterPro" id="IPR006176">
    <property type="entry name" value="3-OHacyl-CoA_DH_NAD-bd"/>
</dbReference>
<dbReference type="GO" id="GO:0003857">
    <property type="term" value="F:(3S)-3-hydroxyacyl-CoA dehydrogenase (NAD+) activity"/>
    <property type="evidence" value="ECO:0007669"/>
    <property type="project" value="UniProtKB-EC"/>
</dbReference>
<proteinExistence type="inferred from homology"/>
<evidence type="ECO:0000256" key="3">
    <source>
        <dbReference type="ARBA" id="ARBA00008750"/>
    </source>
</evidence>
<reference evidence="17" key="1">
    <citation type="submission" date="2022-09" db="EMBL/GenBank/DDBJ databases">
        <title>Intensive care unit water sources are persistently colonized with multi-drug resistant bacteria and are the site of extensive horizontal gene transfer of antibiotic resistance genes.</title>
        <authorList>
            <person name="Diorio-Toth L."/>
        </authorList>
    </citation>
    <scope>NUCLEOTIDE SEQUENCE</scope>
    <source>
        <strain evidence="17">GD03843</strain>
    </source>
</reference>
<keyword evidence="4" id="KW-0276">Fatty acid metabolism</keyword>
<dbReference type="InterPro" id="IPR006108">
    <property type="entry name" value="3HC_DH_C"/>
</dbReference>
<evidence type="ECO:0000256" key="6">
    <source>
        <dbReference type="ARBA" id="ARBA00023002"/>
    </source>
</evidence>
<comment type="caution">
    <text evidence="17">The sequence shown here is derived from an EMBL/GenBank/DDBJ whole genome shotgun (WGS) entry which is preliminary data.</text>
</comment>
<keyword evidence="7" id="KW-0520">NAD</keyword>
<evidence type="ECO:0000256" key="8">
    <source>
        <dbReference type="ARBA" id="ARBA00023098"/>
    </source>
</evidence>
<dbReference type="EMBL" id="JAOCDZ010000002">
    <property type="protein sequence ID" value="MDH0734925.1"/>
    <property type="molecule type" value="Genomic_DNA"/>
</dbReference>
<evidence type="ECO:0000256" key="11">
    <source>
        <dbReference type="ARBA" id="ARBA00023239"/>
    </source>
</evidence>
<dbReference type="GO" id="GO:0004300">
    <property type="term" value="F:enoyl-CoA hydratase activity"/>
    <property type="evidence" value="ECO:0007669"/>
    <property type="project" value="UniProtKB-ARBA"/>
</dbReference>
<evidence type="ECO:0000313" key="18">
    <source>
        <dbReference type="Proteomes" id="UP001161094"/>
    </source>
</evidence>